<organism evidence="1 2">
    <name type="scientific">Gracilimonas sediminicola</name>
    <dbReference type="NCBI Taxonomy" id="2952158"/>
    <lineage>
        <taxon>Bacteria</taxon>
        <taxon>Pseudomonadati</taxon>
        <taxon>Balneolota</taxon>
        <taxon>Balneolia</taxon>
        <taxon>Balneolales</taxon>
        <taxon>Balneolaceae</taxon>
        <taxon>Gracilimonas</taxon>
    </lineage>
</organism>
<dbReference type="RefSeq" id="WP_255132663.1">
    <property type="nucleotide sequence ID" value="NZ_JANDBC010000001.1"/>
</dbReference>
<proteinExistence type="predicted"/>
<accession>A0A9X2RBY8</accession>
<comment type="caution">
    <text evidence="1">The sequence shown here is derived from an EMBL/GenBank/DDBJ whole genome shotgun (WGS) entry which is preliminary data.</text>
</comment>
<dbReference type="Proteomes" id="UP001139125">
    <property type="component" value="Unassembled WGS sequence"/>
</dbReference>
<reference evidence="1" key="1">
    <citation type="submission" date="2022-06" db="EMBL/GenBank/DDBJ databases">
        <title>Gracilimonas sp. CAU 1638 isolated from sea sediment.</title>
        <authorList>
            <person name="Kim W."/>
        </authorList>
    </citation>
    <scope>NUCLEOTIDE SEQUENCE</scope>
    <source>
        <strain evidence="1">CAU 1638</strain>
    </source>
</reference>
<sequence length="272" mass="29764">MIRIRHVLNKFSLGIILGLISMPAFAQLSMGARGLGMGQATTALPGYDWSLFSNPALSANEDIAIGFYGLRNYGFSELTDMSALARVPTKLGVTSVGFHRYGDNIFNETRLRIGYKNEWQMLHFGLAGNYNHISFGGDYGSGGAIGVDIGVAAEITNNLWIGAKTININRASYKGIREDLPRETAIGFSYALNELALFAFDVVKDVSFPVAYRGGVEVKVIENLKGRVGITTGPLTYSLGFGYGRDQWDINFAVQKHEVLGFSPGLDFMIYF</sequence>
<dbReference type="EMBL" id="JANDBC010000001">
    <property type="protein sequence ID" value="MCP9290516.1"/>
    <property type="molecule type" value="Genomic_DNA"/>
</dbReference>
<gene>
    <name evidence="1" type="ORF">NM125_02840</name>
</gene>
<name>A0A9X2RBY8_9BACT</name>
<evidence type="ECO:0000313" key="1">
    <source>
        <dbReference type="EMBL" id="MCP9290516.1"/>
    </source>
</evidence>
<dbReference type="SUPFAM" id="SSF56935">
    <property type="entry name" value="Porins"/>
    <property type="match status" value="1"/>
</dbReference>
<keyword evidence="2" id="KW-1185">Reference proteome</keyword>
<evidence type="ECO:0000313" key="2">
    <source>
        <dbReference type="Proteomes" id="UP001139125"/>
    </source>
</evidence>
<dbReference type="AlphaFoldDB" id="A0A9X2RBY8"/>
<protein>
    <submittedName>
        <fullName evidence="1">Uncharacterized protein</fullName>
    </submittedName>
</protein>